<feature type="coiled-coil region" evidence="1">
    <location>
        <begin position="1308"/>
        <end position="1335"/>
    </location>
</feature>
<keyword evidence="6" id="KW-1185">Reference proteome</keyword>
<sequence length="1659" mass="191969">MQTKEEYQKELQKKTAKLKGYAKQLATQYIKMEMDCFKDSYYLGDTVDEMFTLLESANVQQISELFSKGLFDLVKALVGKEDASVFQRYCENLGEYQYAVGSYRRSYHSEQPAKDHSYQLIALLFKLPQHFAHCEKIQEILLQSTAFEERGYGLRKYYQSKKTNEYVVNYNFFVAKLTDELTQKNPTYIAAVEALLFGENNTTVMSHGIIQGIVQSHNVEIREALGKLLLAAQRQEGLRQAILETADSGTIDSLIYFMHLIKEHDLLRFSSVQRAISTWTGLGYEVEDKKIIAKLLDITIEAFDHPEKIDVFLASEDSIENYGALWVIATKSYQNVVEKVREMLQKKKHQQLVALYFVMGLNQTKLQFELAEPLIMKSSDLDVLSFALSMVAPYQPMFRYNDHSESRYLKSYPYLQEVSEAFYNRIEEINHGLKEKEHIVSGKPFPWIQVALTKQYLYGISIIIAHGQKNQRWISELLKNADDMTPTNRNNLLALTANPPQNEASRSFLFDSLNDRSSANREYALSIIDKLDLQEEEALKVEDLFRFKSGAVRQSSLNILEKLSDTSVQQSLMRLLQDGKQEKRLGGLDLLLHLYQKQRVTTEEALEWVQYIKKPTEKEQSLINNIEQKKALQYTTGNGFGLYHPNYVTPNLPQLPTNVSGSCQKLTDFDDSKLLDKLTKLTALIEVHKEHEYVTTKWGWSDEKDVRLLGIGNFGVLYEHLQVDKEDRDISHYPLAEIWQKWAKDTAFTLQDYINYQLIKGMSTKDIEENARQNLGQYLEFEKIEKLAKKINDLPFQKIFTSILDLLPKVSEKKYRPFDAFYSAYVELLNAIPTKEWNRKVEINKRWGEPATYKDINPIYRILHFCNQYEETDEDFAKLVALRNELARRENEKEETDIAFYHMNLEDMLRAVKLDILPIDALYLSLFKSNGYYSIFDELMRKHDREKLLETYPIVNEVRKKVIDRILEIELKRGDTQTEVSHLAKKITDFEGIDDFVDLIYVLADEKLIRGYVWGSNYTKREIFSHLLKESHPPKGTTVEMLKTSLARYEISEKQLLNAMMYAPQWIDLVSQVIGWKGLKSTAWYFRAHTSDFATELDKDQIGLYSGIDNEDFREGAFDVKWFMESYQEIGKKHFEQLYESAKYTSDGSKHRRAQLYADAALGKLKLKPLSAEVADKRNKDKLRCIGIVPLNKKNPLKDAWNRYSYLQQFLKESKQFGAQRRASEGKATEIALENLARNIGDGDVIRFSWRMEIFNLKEIAAYFEPKALADSEVYLKVNEDGQAQLAVEKAGKTLKSVPAKLKKEPYILKLKELQKNLKEQYRRSKKSLEQAMEKGSTFTAEELKALLKHPVLCPLVEKLVMISEENQVGFMTSEGMRLVNQQMVDLPDTLLLRIAHPYDLYQSGEWRNMQHILFSEKIVQPFKQVFRELYLPNEDELGVKESKRYAGHQIQPQKTVALLKNRDWVVSYEDGLRKVYYEENIIATLYAMADWFSPADIEAPTIEGVLFYNRKDGKRLKLEDVPPVLFSEVMRDMDLVVSVAHVGGVDPEATHSTIETRGVIVEELIPLMKLENVRVKQQHVLIKGRLGEYTVHLGSGVVHQVGGSMIPILAVQSQHRGRIFLPFVDEDPRTAEIMSKVFLLSEDYKIKDPTILGNIQQS</sequence>
<name>A0A1H9U6J6_9LACT</name>
<reference evidence="5 6" key="1">
    <citation type="submission" date="2016-10" db="EMBL/GenBank/DDBJ databases">
        <authorList>
            <person name="de Groot N.N."/>
        </authorList>
    </citation>
    <scope>NUCLEOTIDE SEQUENCE [LARGE SCALE GENOMIC DNA]</scope>
    <source>
        <strain evidence="5 6">DSM 13760</strain>
    </source>
</reference>
<dbReference type="InterPro" id="IPR043782">
    <property type="entry name" value="DUF5724"/>
</dbReference>
<evidence type="ECO:0000313" key="6">
    <source>
        <dbReference type="Proteomes" id="UP000198948"/>
    </source>
</evidence>
<evidence type="ECO:0000313" key="5">
    <source>
        <dbReference type="EMBL" id="SES04848.1"/>
    </source>
</evidence>
<feature type="domain" description="DUF4132" evidence="2">
    <location>
        <begin position="1292"/>
        <end position="1465"/>
    </location>
</feature>
<dbReference type="InterPro" id="IPR056639">
    <property type="entry name" value="DUF7737"/>
</dbReference>
<keyword evidence="1" id="KW-0175">Coiled coil</keyword>
<dbReference type="Pfam" id="PF13569">
    <property type="entry name" value="DUF4132"/>
    <property type="match status" value="1"/>
</dbReference>
<dbReference type="EMBL" id="FOHA01000022">
    <property type="protein sequence ID" value="SES04848.1"/>
    <property type="molecule type" value="Genomic_DNA"/>
</dbReference>
<gene>
    <name evidence="5" type="ORF">SAMN04488559_12212</name>
</gene>
<evidence type="ECO:0000259" key="2">
    <source>
        <dbReference type="Pfam" id="PF13569"/>
    </source>
</evidence>
<accession>A0A1H9U6J6</accession>
<evidence type="ECO:0000259" key="3">
    <source>
        <dbReference type="Pfam" id="PF18991"/>
    </source>
</evidence>
<evidence type="ECO:0008006" key="7">
    <source>
        <dbReference type="Google" id="ProtNLM"/>
    </source>
</evidence>
<protein>
    <recommendedName>
        <fullName evidence="7">DUF4132 domain-containing protein</fullName>
    </recommendedName>
</protein>
<dbReference type="Proteomes" id="UP000198948">
    <property type="component" value="Unassembled WGS sequence"/>
</dbReference>
<dbReference type="STRING" id="142588.SAMN04488559_12212"/>
<feature type="domain" description="DUF5724" evidence="3">
    <location>
        <begin position="27"/>
        <end position="1252"/>
    </location>
</feature>
<dbReference type="Pfam" id="PF18991">
    <property type="entry name" value="DUF5724"/>
    <property type="match status" value="1"/>
</dbReference>
<evidence type="ECO:0000256" key="1">
    <source>
        <dbReference type="SAM" id="Coils"/>
    </source>
</evidence>
<organism evidence="5 6">
    <name type="scientific">Isobaculum melis</name>
    <dbReference type="NCBI Taxonomy" id="142588"/>
    <lineage>
        <taxon>Bacteria</taxon>
        <taxon>Bacillati</taxon>
        <taxon>Bacillota</taxon>
        <taxon>Bacilli</taxon>
        <taxon>Lactobacillales</taxon>
        <taxon>Carnobacteriaceae</taxon>
        <taxon>Isobaculum</taxon>
    </lineage>
</organism>
<feature type="domain" description="DUF7737" evidence="4">
    <location>
        <begin position="1555"/>
        <end position="1656"/>
    </location>
</feature>
<dbReference type="RefSeq" id="WP_092653808.1">
    <property type="nucleotide sequence ID" value="NZ_FOHA01000022.1"/>
</dbReference>
<evidence type="ECO:0000259" key="4">
    <source>
        <dbReference type="Pfam" id="PF24879"/>
    </source>
</evidence>
<dbReference type="Pfam" id="PF24879">
    <property type="entry name" value="DUF7737"/>
    <property type="match status" value="1"/>
</dbReference>
<dbReference type="InterPro" id="IPR025406">
    <property type="entry name" value="DUF4132"/>
</dbReference>
<proteinExistence type="predicted"/>
<dbReference type="OrthoDB" id="9763697at2"/>